<keyword evidence="5" id="KW-0233">DNA recombination</keyword>
<dbReference type="GO" id="GO:0003677">
    <property type="term" value="F:DNA binding"/>
    <property type="evidence" value="ECO:0007669"/>
    <property type="project" value="UniProtKB-KW"/>
</dbReference>
<accession>A0A2R4PHC6</accession>
<dbReference type="InterPro" id="IPR008490">
    <property type="entry name" value="Transposase_InsH_N"/>
</dbReference>
<feature type="compositionally biased region" description="Basic and acidic residues" evidence="6">
    <location>
        <begin position="155"/>
        <end position="167"/>
    </location>
</feature>
<dbReference type="GO" id="GO:0006313">
    <property type="term" value="P:DNA transposition"/>
    <property type="evidence" value="ECO:0007669"/>
    <property type="project" value="InterPro"/>
</dbReference>
<evidence type="ECO:0000259" key="7">
    <source>
        <dbReference type="Pfam" id="PF01609"/>
    </source>
</evidence>
<evidence type="ECO:0000256" key="6">
    <source>
        <dbReference type="SAM" id="MobiDB-lite"/>
    </source>
</evidence>
<organism evidence="9">
    <name type="scientific">Pseudomonas aeruginosa</name>
    <dbReference type="NCBI Taxonomy" id="287"/>
    <lineage>
        <taxon>Bacteria</taxon>
        <taxon>Pseudomonadati</taxon>
        <taxon>Pseudomonadota</taxon>
        <taxon>Gammaproteobacteria</taxon>
        <taxon>Pseudomonadales</taxon>
        <taxon>Pseudomonadaceae</taxon>
        <taxon>Pseudomonas</taxon>
    </lineage>
</organism>
<dbReference type="NCBIfam" id="NF033581">
    <property type="entry name" value="transpos_IS5_4"/>
    <property type="match status" value="1"/>
</dbReference>
<evidence type="ECO:0000259" key="8">
    <source>
        <dbReference type="Pfam" id="PF05598"/>
    </source>
</evidence>
<protein>
    <submittedName>
        <fullName evidence="9">Transposase DDE domain protein</fullName>
    </submittedName>
</protein>
<reference evidence="9" key="1">
    <citation type="journal article" date="2019" name="J. Antimicrob. Chemother.">
        <title>Identification of a novel metallo-?-lactamase, CAM-1, in clinical Pseudomonas aeruginosa isolates from Canada.</title>
        <authorList>
            <person name="Boyd D.A."/>
            <person name="Lisboa L.F."/>
            <person name="Rennie R."/>
            <person name="Zhanel G.G."/>
            <person name="Dingle T.C."/>
            <person name="Mulvey M.R."/>
        </authorList>
    </citation>
    <scope>NUCLEOTIDE SEQUENCE</scope>
    <source>
        <strain evidence="9">N17-01173</strain>
    </source>
</reference>
<dbReference type="InterPro" id="IPR047959">
    <property type="entry name" value="Transpos_IS5"/>
</dbReference>
<evidence type="ECO:0000256" key="5">
    <source>
        <dbReference type="ARBA" id="ARBA00023172"/>
    </source>
</evidence>
<dbReference type="AlphaFoldDB" id="A0A2R4PHC6"/>
<dbReference type="PANTHER" id="PTHR35604:SF2">
    <property type="entry name" value="TRANSPOSASE INSH FOR INSERTION SEQUENCE ELEMENT IS5A-RELATED"/>
    <property type="match status" value="1"/>
</dbReference>
<sequence length="324" mass="36289">MQKTFSEAEYAGKKKLTRRDRFLNEIDQLAPWALLEAQIAPFYADNTGKRGRPSIGLSRMLRLYVVQQCFGLSDEGTEDAVYDSQAVRLFVGIDLSHESAPDATTLLKFRRLLETHQLTQKIFAAINQHLSANGLLLKEGTIVDATLIAAPPSTKNREGKRDPDMHQSKKGNQWHFGMKAHIGVDAASGLVHSLVTTAANVHDVTQAHALLHGEESSVFADAGYVGAQKREENKDTPVDWHIAMRPGKRKALPDTPEGKLQEQMEYLKAKVRAKVEHPFHVVKNRFQHRKTRYRGLAKNTAQMFSLFGLANLLLAKRYLMPITG</sequence>
<comment type="function">
    <text evidence="1">Involved in the transposition of the insertion sequence IS5.</text>
</comment>
<gene>
    <name evidence="9" type="primary">tnpA_1</name>
    <name evidence="9" type="ORF">ICEPACAM-1_00245</name>
</gene>
<dbReference type="PANTHER" id="PTHR35604">
    <property type="entry name" value="TRANSPOSASE INSH FOR INSERTION SEQUENCE ELEMENT IS5A-RELATED"/>
    <property type="match status" value="1"/>
</dbReference>
<feature type="domain" description="Transposase InsH N-terminal" evidence="8">
    <location>
        <begin position="14"/>
        <end position="111"/>
    </location>
</feature>
<evidence type="ECO:0000256" key="1">
    <source>
        <dbReference type="ARBA" id="ARBA00003544"/>
    </source>
</evidence>
<evidence type="ECO:0000256" key="3">
    <source>
        <dbReference type="ARBA" id="ARBA00022578"/>
    </source>
</evidence>
<dbReference type="InterPro" id="IPR002559">
    <property type="entry name" value="Transposase_11"/>
</dbReference>
<evidence type="ECO:0000256" key="4">
    <source>
        <dbReference type="ARBA" id="ARBA00023125"/>
    </source>
</evidence>
<feature type="region of interest" description="Disordered" evidence="6">
    <location>
        <begin position="152"/>
        <end position="171"/>
    </location>
</feature>
<keyword evidence="4" id="KW-0238">DNA-binding</keyword>
<feature type="domain" description="Transposase IS4-like" evidence="7">
    <location>
        <begin position="138"/>
        <end position="312"/>
    </location>
</feature>
<dbReference type="Pfam" id="PF05598">
    <property type="entry name" value="DUF772"/>
    <property type="match status" value="1"/>
</dbReference>
<evidence type="ECO:0000313" key="9">
    <source>
        <dbReference type="EMBL" id="AVX51066.1"/>
    </source>
</evidence>
<dbReference type="EMBL" id="MG430339">
    <property type="protein sequence ID" value="AVX51066.1"/>
    <property type="molecule type" value="Genomic_DNA"/>
</dbReference>
<comment type="similarity">
    <text evidence="2">Belongs to the transposase 11 family.</text>
</comment>
<name>A0A2R4PHC6_PSEAI</name>
<dbReference type="Pfam" id="PF01609">
    <property type="entry name" value="DDE_Tnp_1"/>
    <property type="match status" value="1"/>
</dbReference>
<keyword evidence="3" id="KW-0815">Transposition</keyword>
<dbReference type="GO" id="GO:0004803">
    <property type="term" value="F:transposase activity"/>
    <property type="evidence" value="ECO:0007669"/>
    <property type="project" value="InterPro"/>
</dbReference>
<proteinExistence type="inferred from homology"/>
<evidence type="ECO:0000256" key="2">
    <source>
        <dbReference type="ARBA" id="ARBA00010075"/>
    </source>
</evidence>